<evidence type="ECO:0000313" key="16">
    <source>
        <dbReference type="EMBL" id="GEN44268.1"/>
    </source>
</evidence>
<keyword evidence="9 13" id="KW-0472">Membrane</keyword>
<dbReference type="RefSeq" id="WP_146813222.1">
    <property type="nucleotide sequence ID" value="NZ_BJYA01000001.1"/>
</dbReference>
<comment type="subunit">
    <text evidence="13">F-type ATPases have 2 components, F(1) - the catalytic core - and F(0) - the membrane proton channel. F(1) has five subunits: alpha(3), beta(3), gamma(1), delta(1), epsilon(1). F(0) has three main subunits: a(1), b(2) and c(10-14). The alpha and beta chains form an alternating ring which encloses part of the gamma chain. F(1) is attached to F(0) by a central stalk formed by the gamma and epsilon chains, while a peripheral stalk is formed by the delta and b chains.</text>
</comment>
<dbReference type="Proteomes" id="UP000321440">
    <property type="component" value="Unassembled WGS sequence"/>
</dbReference>
<gene>
    <name evidence="13 16" type="primary">atpF</name>
    <name evidence="16" type="ORF">AHA02nite_00440</name>
</gene>
<keyword evidence="5 13" id="KW-0812">Transmembrane</keyword>
<dbReference type="PANTHER" id="PTHR33445">
    <property type="entry name" value="ATP SYNTHASE SUBUNIT B', CHLOROPLASTIC"/>
    <property type="match status" value="1"/>
</dbReference>
<proteinExistence type="inferred from homology"/>
<keyword evidence="8 13" id="KW-0406">Ion transport</keyword>
<evidence type="ECO:0000256" key="10">
    <source>
        <dbReference type="ARBA" id="ARBA00023310"/>
    </source>
</evidence>
<evidence type="ECO:0000256" key="14">
    <source>
        <dbReference type="RuleBase" id="RU003848"/>
    </source>
</evidence>
<dbReference type="GO" id="GO:0046933">
    <property type="term" value="F:proton-transporting ATP synthase activity, rotational mechanism"/>
    <property type="evidence" value="ECO:0007669"/>
    <property type="project" value="UniProtKB-UniRule"/>
</dbReference>
<keyword evidence="4 13" id="KW-0138">CF(0)</keyword>
<keyword evidence="2 13" id="KW-0813">Transport</keyword>
<protein>
    <recommendedName>
        <fullName evidence="13">ATP synthase subunit b</fullName>
    </recommendedName>
    <alternativeName>
        <fullName evidence="13">ATP synthase F(0) sector subunit b</fullName>
    </alternativeName>
    <alternativeName>
        <fullName evidence="13">ATPase subunit I</fullName>
    </alternativeName>
    <alternativeName>
        <fullName evidence="13">F-type ATPase subunit b</fullName>
        <shortName evidence="13">F-ATPase subunit b</shortName>
    </alternativeName>
</protein>
<reference evidence="16 17" key="1">
    <citation type="submission" date="2019-07" db="EMBL/GenBank/DDBJ databases">
        <title>Whole genome shotgun sequence of Alkalibacillus haloalkaliphilus NBRC 103110.</title>
        <authorList>
            <person name="Hosoyama A."/>
            <person name="Uohara A."/>
            <person name="Ohji S."/>
            <person name="Ichikawa N."/>
        </authorList>
    </citation>
    <scope>NUCLEOTIDE SEQUENCE [LARGE SCALE GENOMIC DNA]</scope>
    <source>
        <strain evidence="16 17">NBRC 103110</strain>
    </source>
</reference>
<name>A0A511W1P0_9BACI</name>
<evidence type="ECO:0000256" key="15">
    <source>
        <dbReference type="SAM" id="Coils"/>
    </source>
</evidence>
<keyword evidence="10 13" id="KW-0066">ATP synthesis</keyword>
<comment type="function">
    <text evidence="11 13">F(1)F(0) ATP synthase produces ATP from ADP in the presence of a proton or sodium gradient. F-type ATPases consist of two structural domains, F(1) containing the extramembraneous catalytic core and F(0) containing the membrane proton channel, linked together by a central stalk and a peripheral stalk. During catalysis, ATP synthesis in the catalytic domain of F(1) is coupled via a rotary mechanism of the central stalk subunits to proton translocation.</text>
</comment>
<evidence type="ECO:0000256" key="1">
    <source>
        <dbReference type="ARBA" id="ARBA00005513"/>
    </source>
</evidence>
<keyword evidence="6 13" id="KW-0375">Hydrogen ion transport</keyword>
<evidence type="ECO:0000256" key="9">
    <source>
        <dbReference type="ARBA" id="ARBA00023136"/>
    </source>
</evidence>
<evidence type="ECO:0000313" key="17">
    <source>
        <dbReference type="Proteomes" id="UP000321440"/>
    </source>
</evidence>
<dbReference type="InterPro" id="IPR028987">
    <property type="entry name" value="ATP_synth_B-like_membr_sf"/>
</dbReference>
<organism evidence="16 17">
    <name type="scientific">Alkalibacillus haloalkaliphilus</name>
    <dbReference type="NCBI Taxonomy" id="94136"/>
    <lineage>
        <taxon>Bacteria</taxon>
        <taxon>Bacillati</taxon>
        <taxon>Bacillota</taxon>
        <taxon>Bacilli</taxon>
        <taxon>Bacillales</taxon>
        <taxon>Bacillaceae</taxon>
        <taxon>Alkalibacillus</taxon>
    </lineage>
</organism>
<feature type="coiled-coil region" evidence="15">
    <location>
        <begin position="43"/>
        <end position="168"/>
    </location>
</feature>
<evidence type="ECO:0000256" key="13">
    <source>
        <dbReference type="HAMAP-Rule" id="MF_01398"/>
    </source>
</evidence>
<dbReference type="GO" id="GO:0045259">
    <property type="term" value="C:proton-transporting ATP synthase complex"/>
    <property type="evidence" value="ECO:0007669"/>
    <property type="project" value="UniProtKB-KW"/>
</dbReference>
<evidence type="ECO:0000256" key="8">
    <source>
        <dbReference type="ARBA" id="ARBA00023065"/>
    </source>
</evidence>
<dbReference type="AlphaFoldDB" id="A0A511W1P0"/>
<evidence type="ECO:0000256" key="11">
    <source>
        <dbReference type="ARBA" id="ARBA00025198"/>
    </source>
</evidence>
<dbReference type="Gene3D" id="1.20.5.620">
    <property type="entry name" value="F1F0 ATP synthase subunit B, membrane domain"/>
    <property type="match status" value="1"/>
</dbReference>
<keyword evidence="3 13" id="KW-1003">Cell membrane</keyword>
<evidence type="ECO:0000256" key="12">
    <source>
        <dbReference type="ARBA" id="ARBA00037847"/>
    </source>
</evidence>
<evidence type="ECO:0000256" key="7">
    <source>
        <dbReference type="ARBA" id="ARBA00022989"/>
    </source>
</evidence>
<comment type="function">
    <text evidence="13">Component of the F(0) channel, it forms part of the peripheral stalk, linking F(1) to F(0).</text>
</comment>
<dbReference type="Pfam" id="PF00430">
    <property type="entry name" value="ATP-synt_B"/>
    <property type="match status" value="1"/>
</dbReference>
<dbReference type="OrthoDB" id="282095at2"/>
<dbReference type="EMBL" id="BJYA01000001">
    <property type="protein sequence ID" value="GEN44268.1"/>
    <property type="molecule type" value="Genomic_DNA"/>
</dbReference>
<accession>A0A511W1P0</accession>
<evidence type="ECO:0000256" key="4">
    <source>
        <dbReference type="ARBA" id="ARBA00022547"/>
    </source>
</evidence>
<dbReference type="GO" id="GO:0012505">
    <property type="term" value="C:endomembrane system"/>
    <property type="evidence" value="ECO:0007669"/>
    <property type="project" value="UniProtKB-SubCell"/>
</dbReference>
<dbReference type="InterPro" id="IPR002146">
    <property type="entry name" value="ATP_synth_b/b'su_bac/chlpt"/>
</dbReference>
<evidence type="ECO:0000256" key="2">
    <source>
        <dbReference type="ARBA" id="ARBA00022448"/>
    </source>
</evidence>
<comment type="similarity">
    <text evidence="1 13 14">Belongs to the ATPase B chain family.</text>
</comment>
<dbReference type="GO" id="GO:0005886">
    <property type="term" value="C:plasma membrane"/>
    <property type="evidence" value="ECO:0007669"/>
    <property type="project" value="UniProtKB-SubCell"/>
</dbReference>
<dbReference type="CDD" id="cd06503">
    <property type="entry name" value="ATP-synt_Fo_b"/>
    <property type="match status" value="1"/>
</dbReference>
<dbReference type="SUPFAM" id="SSF81573">
    <property type="entry name" value="F1F0 ATP synthase subunit B, membrane domain"/>
    <property type="match status" value="1"/>
</dbReference>
<comment type="caution">
    <text evidence="16">The sequence shown here is derived from an EMBL/GenBank/DDBJ whole genome shotgun (WGS) entry which is preliminary data.</text>
</comment>
<evidence type="ECO:0000256" key="3">
    <source>
        <dbReference type="ARBA" id="ARBA00022475"/>
    </source>
</evidence>
<dbReference type="InterPro" id="IPR005864">
    <property type="entry name" value="ATP_synth_F0_bsu_bac"/>
</dbReference>
<sequence>MLDPRLFILNAEIGFNAGDMIVQLVMFVILLALITKFAWRPLMNVMQEREEHVANEIDTAEKNRQESERLMKEAQDELKGTRENAQKIIDDARKTAKSEEAEMIQTAKSEAERIKESARQEIEQEKERAVLALQEQVGTLSVQIASKVIEKELTVDEQEKLINEYLEKVGESK</sequence>
<keyword evidence="17" id="KW-1185">Reference proteome</keyword>
<dbReference type="HAMAP" id="MF_01398">
    <property type="entry name" value="ATP_synth_b_bprime"/>
    <property type="match status" value="1"/>
</dbReference>
<keyword evidence="15" id="KW-0175">Coiled coil</keyword>
<evidence type="ECO:0000256" key="6">
    <source>
        <dbReference type="ARBA" id="ARBA00022781"/>
    </source>
</evidence>
<dbReference type="GO" id="GO:0046961">
    <property type="term" value="F:proton-transporting ATPase activity, rotational mechanism"/>
    <property type="evidence" value="ECO:0007669"/>
    <property type="project" value="TreeGrafter"/>
</dbReference>
<feature type="transmembrane region" description="Helical" evidence="13">
    <location>
        <begin position="20"/>
        <end position="39"/>
    </location>
</feature>
<dbReference type="PANTHER" id="PTHR33445:SF1">
    <property type="entry name" value="ATP SYNTHASE SUBUNIT B"/>
    <property type="match status" value="1"/>
</dbReference>
<dbReference type="InterPro" id="IPR050059">
    <property type="entry name" value="ATP_synthase_B_chain"/>
</dbReference>
<evidence type="ECO:0000256" key="5">
    <source>
        <dbReference type="ARBA" id="ARBA00022692"/>
    </source>
</evidence>
<comment type="subcellular location">
    <subcellularLocation>
        <location evidence="13">Cell membrane</location>
        <topology evidence="13">Single-pass membrane protein</topology>
    </subcellularLocation>
    <subcellularLocation>
        <location evidence="12">Endomembrane system</location>
        <topology evidence="12">Single-pass membrane protein</topology>
    </subcellularLocation>
</comment>
<keyword evidence="7 13" id="KW-1133">Transmembrane helix</keyword>
<dbReference type="NCBIfam" id="TIGR01144">
    <property type="entry name" value="ATP_synt_b"/>
    <property type="match status" value="1"/>
</dbReference>